<dbReference type="OrthoDB" id="9803907at2"/>
<dbReference type="PANTHER" id="PTHR23135">
    <property type="entry name" value="MUR LIGASE FAMILY MEMBER"/>
    <property type="match status" value="1"/>
</dbReference>
<evidence type="ECO:0000256" key="2">
    <source>
        <dbReference type="HAMAP-Rule" id="MF_02214"/>
    </source>
</evidence>
<dbReference type="RefSeq" id="WP_092470928.1">
    <property type="nucleotide sequence ID" value="NZ_FOOX01000005.1"/>
</dbReference>
<evidence type="ECO:0000313" key="6">
    <source>
        <dbReference type="Proteomes" id="UP000199337"/>
    </source>
</evidence>
<keyword evidence="2" id="KW-0436">Ligase</keyword>
<dbReference type="GO" id="GO:0071555">
    <property type="term" value="P:cell wall organization"/>
    <property type="evidence" value="ECO:0007669"/>
    <property type="project" value="UniProtKB-KW"/>
</dbReference>
<dbReference type="GO" id="GO:0009252">
    <property type="term" value="P:peptidoglycan biosynthetic process"/>
    <property type="evidence" value="ECO:0007669"/>
    <property type="project" value="UniProtKB-UniRule"/>
</dbReference>
<gene>
    <name evidence="2" type="primary">murT</name>
    <name evidence="5" type="ORF">SAMN05660649_01873</name>
</gene>
<dbReference type="Gene3D" id="3.40.1190.10">
    <property type="entry name" value="Mur-like, catalytic domain"/>
    <property type="match status" value="1"/>
</dbReference>
<keyword evidence="2" id="KW-0067">ATP-binding</keyword>
<proteinExistence type="inferred from homology"/>
<dbReference type="AlphaFoldDB" id="A0A1I2SE55"/>
<dbReference type="GO" id="GO:0016881">
    <property type="term" value="F:acid-amino acid ligase activity"/>
    <property type="evidence" value="ECO:0007669"/>
    <property type="project" value="InterPro"/>
</dbReference>
<feature type="domain" description="Mur ligase central" evidence="3">
    <location>
        <begin position="57"/>
        <end position="207"/>
    </location>
</feature>
<sequence length="470" mass="51757">MIFRFLTAIWLAKIAMFMSKITGKGRGSSLPGMLALRVYPDILQHYKSQTGRGAIMITGTNGKTTTSNMLAGALEHAGHKIVNNREGANLLTGVVTSFIKFSSVTGRVNCDYAVLEVDEAAFPVVTKWIQPRIVIITNFFRDQLDRYGELDTTISKVVEALKKLSAGTQLVLNSDDPLVARIAAETGYKTTYYGIRPTAEISGRVSYSREAKFCPFCGEALVYAIYIYSQLGDYKCLKCGFARPVPDIEATAVQHYQAGTVGAAVRSGSSKWRLELPVQGLYNLYNGLAAFTASTMLGLKPDIIIASLNQYSPATGRMETFKYKDKKAVLALVKNPTGFNQALAGLLEGDEEQDLLIAINDNDADGRDISWLWDVDFEILMEQQERFRRFICTGQRAEDMAVRLKYAGASVARISIEKDYNQAIQTALSGECPVISMLATYTAVWPVEKILSGMSERVKFSEDQGMSSVS</sequence>
<feature type="binding site" evidence="2">
    <location>
        <position position="217"/>
    </location>
    <ligand>
        <name>Zn(2+)</name>
        <dbReference type="ChEBI" id="CHEBI:29105"/>
    </ligand>
</feature>
<dbReference type="InterPro" id="IPR013221">
    <property type="entry name" value="Mur_ligase_cen"/>
</dbReference>
<comment type="catalytic activity">
    <reaction evidence="2">
        <text>beta-D-GlcNAc-(1-&gt;4)-Mur2Ac(oyl-L-Ala-gamma-D-O-P-Glu-L-Lys-D-Ala-D-Ala)-di-trans,octa-cis-undecaprenyl diphosphate + NH4(+) = beta-D-GlcNAc-(1-&gt;4)-Mur2Ac(oyl-L-Ala-D-isoglutaminyl-L-Lys-D-Ala-D-Ala)-di-trans,octa-cis-undecaprenyl diphosphate + phosphate + H(+)</text>
        <dbReference type="Rhea" id="RHEA:57932"/>
        <dbReference type="ChEBI" id="CHEBI:15378"/>
        <dbReference type="ChEBI" id="CHEBI:28938"/>
        <dbReference type="ChEBI" id="CHEBI:43474"/>
        <dbReference type="ChEBI" id="CHEBI:62233"/>
        <dbReference type="ChEBI" id="CHEBI:143132"/>
    </reaction>
</comment>
<dbReference type="GO" id="GO:0008360">
    <property type="term" value="P:regulation of cell shape"/>
    <property type="evidence" value="ECO:0007669"/>
    <property type="project" value="UniProtKB-KW"/>
</dbReference>
<dbReference type="EC" id="6.3.5.13" evidence="2"/>
<keyword evidence="2" id="KW-0479">Metal-binding</keyword>
<dbReference type="InterPro" id="IPR013564">
    <property type="entry name" value="MurT_C"/>
</dbReference>
<name>A0A1I2SE55_9FIRM</name>
<feature type="binding site" evidence="2">
    <location>
        <position position="239"/>
    </location>
    <ligand>
        <name>Zn(2+)</name>
        <dbReference type="ChEBI" id="CHEBI:29105"/>
    </ligand>
</feature>
<dbReference type="EMBL" id="FOOX01000005">
    <property type="protein sequence ID" value="SFG50743.1"/>
    <property type="molecule type" value="Genomic_DNA"/>
</dbReference>
<keyword evidence="2" id="KW-0862">Zinc</keyword>
<evidence type="ECO:0000259" key="4">
    <source>
        <dbReference type="Pfam" id="PF08353"/>
    </source>
</evidence>
<dbReference type="SUPFAM" id="SSF53623">
    <property type="entry name" value="MurD-like peptide ligases, catalytic domain"/>
    <property type="match status" value="1"/>
</dbReference>
<comment type="function">
    <text evidence="2">The lipid II isoglutaminyl synthase complex catalyzes the formation of alpha-D-isoglutamine in the cell wall lipid II stem peptide. The MurT subunit catalyzes the ATP-dependent amidation of D-glutamate residue of lipid II, converting it to an isoglutamine residue.</text>
</comment>
<dbReference type="InterPro" id="IPR036565">
    <property type="entry name" value="Mur-like_cat_sf"/>
</dbReference>
<accession>A0A1I2SE55</accession>
<feature type="active site" evidence="2">
    <location>
        <position position="368"/>
    </location>
</feature>
<reference evidence="6" key="1">
    <citation type="submission" date="2016-10" db="EMBL/GenBank/DDBJ databases">
        <authorList>
            <person name="Varghese N."/>
            <person name="Submissions S."/>
        </authorList>
    </citation>
    <scope>NUCLEOTIDE SEQUENCE [LARGE SCALE GENOMIC DNA]</scope>
    <source>
        <strain evidence="6">DSM 17038</strain>
    </source>
</reference>
<dbReference type="InterPro" id="IPR043703">
    <property type="entry name" value="Lipid_II_synth_MurT"/>
</dbReference>
<comment type="catalytic activity">
    <reaction evidence="2">
        <text>beta-D-GlcNAc-(1-&gt;4)-Mur2Ac(oyl-L-Ala-gamma-D-Glu-L-Lys-D-Ala-D-Ala)-di-trans,octa-cis-undecaprenyl diphosphate + L-glutamine + ATP + H2O = beta-D-GlcNAc-(1-&gt;4)-Mur2Ac(oyl-L-Ala-D-isoglutaminyl-L-Lys-D-Ala-D-Ala)-di-trans,octa-cis-undecaprenyl diphosphate + L-glutamate + ADP + phosphate + H(+)</text>
        <dbReference type="Rhea" id="RHEA:57928"/>
        <dbReference type="ChEBI" id="CHEBI:15377"/>
        <dbReference type="ChEBI" id="CHEBI:15378"/>
        <dbReference type="ChEBI" id="CHEBI:29985"/>
        <dbReference type="ChEBI" id="CHEBI:30616"/>
        <dbReference type="ChEBI" id="CHEBI:43474"/>
        <dbReference type="ChEBI" id="CHEBI:58359"/>
        <dbReference type="ChEBI" id="CHEBI:60033"/>
        <dbReference type="ChEBI" id="CHEBI:62233"/>
        <dbReference type="ChEBI" id="CHEBI:456216"/>
        <dbReference type="EC" id="6.3.5.13"/>
    </reaction>
</comment>
<dbReference type="Pfam" id="PF08245">
    <property type="entry name" value="Mur_ligase_M"/>
    <property type="match status" value="1"/>
</dbReference>
<feature type="binding site" evidence="2">
    <location>
        <position position="214"/>
    </location>
    <ligand>
        <name>Zn(2+)</name>
        <dbReference type="ChEBI" id="CHEBI:29105"/>
    </ligand>
</feature>
<dbReference type="Proteomes" id="UP000199337">
    <property type="component" value="Unassembled WGS sequence"/>
</dbReference>
<dbReference type="UniPathway" id="UPA00219"/>
<feature type="binding site" evidence="2">
    <location>
        <position position="236"/>
    </location>
    <ligand>
        <name>Zn(2+)</name>
        <dbReference type="ChEBI" id="CHEBI:29105"/>
    </ligand>
</feature>
<keyword evidence="2" id="KW-0133">Cell shape</keyword>
<dbReference type="STRING" id="341036.SAMN05660649_01873"/>
<comment type="similarity">
    <text evidence="2">Belongs to the MurCDEF family. MurT subfamily.</text>
</comment>
<evidence type="ECO:0000259" key="3">
    <source>
        <dbReference type="Pfam" id="PF08245"/>
    </source>
</evidence>
<protein>
    <recommendedName>
        <fullName evidence="2">Lipid II isoglutaminyl synthase (glutamine-hydrolyzing) subunit MurT</fullName>
        <ecNumber evidence="2">6.3.5.13</ecNumber>
    </recommendedName>
</protein>
<comment type="subunit">
    <text evidence="2">Forms a heterodimer with GatD.</text>
</comment>
<comment type="pathway">
    <text evidence="1 2">Cell wall biogenesis; peptidoglycan biosynthesis.</text>
</comment>
<keyword evidence="2" id="KW-0961">Cell wall biogenesis/degradation</keyword>
<keyword evidence="6" id="KW-1185">Reference proteome</keyword>
<dbReference type="Pfam" id="PF08353">
    <property type="entry name" value="MurT_C"/>
    <property type="match status" value="1"/>
</dbReference>
<comment type="catalytic activity">
    <reaction evidence="2">
        <text>beta-D-GlcNAc-(1-&gt;4)-Mur2Ac(oyl-L-Ala-gamma-D-Glu-L-Lys-D-Ala-D-Ala)-di-trans,octa-cis-undecaprenyl diphosphate + ATP = beta-D-GlcNAc-(1-&gt;4)-Mur2Ac(oyl-L-Ala-gamma-D-O-P-Glu-L-Lys-D-Ala-D-Ala)-di-trans,octa-cis-undecaprenyl diphosphate + ADP</text>
        <dbReference type="Rhea" id="RHEA:59488"/>
        <dbReference type="ChEBI" id="CHEBI:30616"/>
        <dbReference type="ChEBI" id="CHEBI:60033"/>
        <dbReference type="ChEBI" id="CHEBI:143132"/>
        <dbReference type="ChEBI" id="CHEBI:456216"/>
    </reaction>
</comment>
<dbReference type="GO" id="GO:0008270">
    <property type="term" value="F:zinc ion binding"/>
    <property type="evidence" value="ECO:0007669"/>
    <property type="project" value="UniProtKB-UniRule"/>
</dbReference>
<dbReference type="GO" id="GO:0140282">
    <property type="term" value="F:carbon-nitrogen ligase activity on lipid II"/>
    <property type="evidence" value="ECO:0007669"/>
    <property type="project" value="UniProtKB-UniRule"/>
</dbReference>
<organism evidence="5 6">
    <name type="scientific">Desulfotruncus arcticus DSM 17038</name>
    <dbReference type="NCBI Taxonomy" id="1121424"/>
    <lineage>
        <taxon>Bacteria</taxon>
        <taxon>Bacillati</taxon>
        <taxon>Bacillota</taxon>
        <taxon>Clostridia</taxon>
        <taxon>Eubacteriales</taxon>
        <taxon>Desulfallaceae</taxon>
        <taxon>Desulfotruncus</taxon>
    </lineage>
</organism>
<dbReference type="PANTHER" id="PTHR23135:SF7">
    <property type="entry name" value="LIPID II ISOGLUTAMINYL SYNTHASE (GLUTAMINE-HYDROLYZING) SUBUNIT MURT"/>
    <property type="match status" value="1"/>
</dbReference>
<feature type="domain" description="Lipid II isoglutaminyl synthase (glutamine-hydrolyzing) subunit MurT C-terminal" evidence="4">
    <location>
        <begin position="332"/>
        <end position="443"/>
    </location>
</feature>
<keyword evidence="2" id="KW-0573">Peptidoglycan synthesis</keyword>
<evidence type="ECO:0000256" key="1">
    <source>
        <dbReference type="ARBA" id="ARBA00004752"/>
    </source>
</evidence>
<evidence type="ECO:0000313" key="5">
    <source>
        <dbReference type="EMBL" id="SFG50743.1"/>
    </source>
</evidence>
<keyword evidence="2" id="KW-0547">Nucleotide-binding</keyword>
<dbReference type="GO" id="GO:0005524">
    <property type="term" value="F:ATP binding"/>
    <property type="evidence" value="ECO:0007669"/>
    <property type="project" value="UniProtKB-UniRule"/>
</dbReference>
<dbReference type="HAMAP" id="MF_02214">
    <property type="entry name" value="Lipid_II_synth_MurT"/>
    <property type="match status" value="1"/>
</dbReference>